<dbReference type="AlphaFoldDB" id="A0A7R9MG47"/>
<organism evidence="2">
    <name type="scientific">Oppiella nova</name>
    <dbReference type="NCBI Taxonomy" id="334625"/>
    <lineage>
        <taxon>Eukaryota</taxon>
        <taxon>Metazoa</taxon>
        <taxon>Ecdysozoa</taxon>
        <taxon>Arthropoda</taxon>
        <taxon>Chelicerata</taxon>
        <taxon>Arachnida</taxon>
        <taxon>Acari</taxon>
        <taxon>Acariformes</taxon>
        <taxon>Sarcoptiformes</taxon>
        <taxon>Oribatida</taxon>
        <taxon>Brachypylina</taxon>
        <taxon>Oppioidea</taxon>
        <taxon>Oppiidae</taxon>
        <taxon>Oppiella</taxon>
    </lineage>
</organism>
<accession>A0A7R9MG47</accession>
<name>A0A7R9MG47_9ACAR</name>
<proteinExistence type="predicted"/>
<dbReference type="Proteomes" id="UP000728032">
    <property type="component" value="Unassembled WGS sequence"/>
</dbReference>
<reference evidence="2" key="1">
    <citation type="submission" date="2020-11" db="EMBL/GenBank/DDBJ databases">
        <authorList>
            <person name="Tran Van P."/>
        </authorList>
    </citation>
    <scope>NUCLEOTIDE SEQUENCE</scope>
</reference>
<feature type="compositionally biased region" description="Pro residues" evidence="1">
    <location>
        <begin position="92"/>
        <end position="108"/>
    </location>
</feature>
<evidence type="ECO:0000313" key="2">
    <source>
        <dbReference type="EMBL" id="CAD7659610.1"/>
    </source>
</evidence>
<feature type="non-terminal residue" evidence="2">
    <location>
        <position position="162"/>
    </location>
</feature>
<dbReference type="EMBL" id="OC932682">
    <property type="protein sequence ID" value="CAD7659610.1"/>
    <property type="molecule type" value="Genomic_DNA"/>
</dbReference>
<gene>
    <name evidence="2" type="ORF">ONB1V03_LOCUS16205</name>
</gene>
<feature type="compositionally biased region" description="Polar residues" evidence="1">
    <location>
        <begin position="112"/>
        <end position="135"/>
    </location>
</feature>
<protein>
    <submittedName>
        <fullName evidence="2">Uncharacterized protein</fullName>
    </submittedName>
</protein>
<sequence length="162" mass="17419">MGSNCSSLRRNGKKDKKTKADEEDNDNDGQLNKIRKSSTDSLPYGKASTGASDPHSGGHESAPQPSDERGGQESSRQPTIKVDVPTEDHYPNPSPVPPVVLSPPPPNTSPTISESYSRPDSRSVSGNTSPDTTANRCYTQLIAIKDDDKYLIAISLHSNELT</sequence>
<evidence type="ECO:0000256" key="1">
    <source>
        <dbReference type="SAM" id="MobiDB-lite"/>
    </source>
</evidence>
<keyword evidence="3" id="KW-1185">Reference proteome</keyword>
<feature type="region of interest" description="Disordered" evidence="1">
    <location>
        <begin position="1"/>
        <end position="135"/>
    </location>
</feature>
<evidence type="ECO:0000313" key="3">
    <source>
        <dbReference type="Proteomes" id="UP000728032"/>
    </source>
</evidence>
<dbReference type="EMBL" id="CAJPVJ010017857">
    <property type="protein sequence ID" value="CAG2176772.1"/>
    <property type="molecule type" value="Genomic_DNA"/>
</dbReference>